<reference evidence="2" key="1">
    <citation type="submission" date="2022-11" db="UniProtKB">
        <authorList>
            <consortium name="WormBaseParasite"/>
        </authorList>
    </citation>
    <scope>IDENTIFICATION</scope>
</reference>
<sequence length="418" mass="46972">MIDFMNIDVGLALQDLYVPPEFSNCPDEYRTSDTKYLYCGTPPNLEWCKYLKNLHLAKDFRKYFLAVIPLILSIVAIILNLAFAIVSTIVLFKYGHSSKKKFAFLLSRSISTVSVQILFYVVLISWKTGGFEYSSAVIFLLVGCLSFLTLTGTYLALSTLLYFAVVHPFWYRANITMLRCVVLIVIIWVISIVFSICVGIYGATLFYPETAPITCRYESCQKPLAIVLVVVLAVCYLTVLVVYLLMFLRMHYRNQKVAKQGNITRQPSIERNTKAMNRLSFNLISFAVSKLPILIVSIVAAANLEHLASLGNGEKSPCKTFMNGSLYFQVELLASIAAIIWLIGMISDPIINAMSDPNIMKYLRNTYHRMRRKFFSGTEKDVSFNDTDSDSGPGQPEPANVPGCDSTDNVLPLSMKTQ</sequence>
<proteinExistence type="predicted"/>
<evidence type="ECO:0000313" key="2">
    <source>
        <dbReference type="WBParaSite" id="JU765_v2.g16301.t1"/>
    </source>
</evidence>
<organism evidence="1 2">
    <name type="scientific">Panagrolaimus sp. JU765</name>
    <dbReference type="NCBI Taxonomy" id="591449"/>
    <lineage>
        <taxon>Eukaryota</taxon>
        <taxon>Metazoa</taxon>
        <taxon>Ecdysozoa</taxon>
        <taxon>Nematoda</taxon>
        <taxon>Chromadorea</taxon>
        <taxon>Rhabditida</taxon>
        <taxon>Tylenchina</taxon>
        <taxon>Panagrolaimomorpha</taxon>
        <taxon>Panagrolaimoidea</taxon>
        <taxon>Panagrolaimidae</taxon>
        <taxon>Panagrolaimus</taxon>
    </lineage>
</organism>
<evidence type="ECO:0000313" key="1">
    <source>
        <dbReference type="Proteomes" id="UP000887576"/>
    </source>
</evidence>
<dbReference type="Proteomes" id="UP000887576">
    <property type="component" value="Unplaced"/>
</dbReference>
<dbReference type="WBParaSite" id="JU765_v2.g16301.t1">
    <property type="protein sequence ID" value="JU765_v2.g16301.t1"/>
    <property type="gene ID" value="JU765_v2.g16301"/>
</dbReference>
<accession>A0AC34QH51</accession>
<protein>
    <submittedName>
        <fullName evidence="2">G-protein coupled receptors family 1 profile domain-containing protein</fullName>
    </submittedName>
</protein>
<name>A0AC34QH51_9BILA</name>